<keyword evidence="3 6" id="KW-0560">Oxidoreductase</keyword>
<dbReference type="Gene3D" id="1.10.287.1150">
    <property type="entry name" value="TPP helical domain"/>
    <property type="match status" value="1"/>
</dbReference>
<dbReference type="NCBIfam" id="NF008907">
    <property type="entry name" value="PRK12270.1"/>
    <property type="match status" value="1"/>
</dbReference>
<dbReference type="SMART" id="SM00861">
    <property type="entry name" value="Transket_pyr"/>
    <property type="match status" value="1"/>
</dbReference>
<evidence type="ECO:0000256" key="4">
    <source>
        <dbReference type="ARBA" id="ARBA00023052"/>
    </source>
</evidence>
<dbReference type="Pfam" id="PF16870">
    <property type="entry name" value="OxoGdeHyase_C"/>
    <property type="match status" value="1"/>
</dbReference>
<dbReference type="SUPFAM" id="SSF52518">
    <property type="entry name" value="Thiamin diphosphate-binding fold (THDP-binding)"/>
    <property type="match status" value="2"/>
</dbReference>
<organism evidence="6 7">
    <name type="scientific">Trypanosoma conorhini</name>
    <dbReference type="NCBI Taxonomy" id="83891"/>
    <lineage>
        <taxon>Eukaryota</taxon>
        <taxon>Discoba</taxon>
        <taxon>Euglenozoa</taxon>
        <taxon>Kinetoplastea</taxon>
        <taxon>Metakinetoplastina</taxon>
        <taxon>Trypanosomatida</taxon>
        <taxon>Trypanosomatidae</taxon>
        <taxon>Trypanosoma</taxon>
    </lineage>
</organism>
<comment type="caution">
    <text evidence="6">The sequence shown here is derived from an EMBL/GenBank/DDBJ whole genome shotgun (WGS) entry which is preliminary data.</text>
</comment>
<dbReference type="InterPro" id="IPR042179">
    <property type="entry name" value="KGD_C_sf"/>
</dbReference>
<dbReference type="NCBIfam" id="NF006914">
    <property type="entry name" value="PRK09404.1"/>
    <property type="match status" value="1"/>
</dbReference>
<evidence type="ECO:0000256" key="2">
    <source>
        <dbReference type="ARBA" id="ARBA00006936"/>
    </source>
</evidence>
<dbReference type="GeneID" id="40318493"/>
<dbReference type="CDD" id="cd02016">
    <property type="entry name" value="TPP_E1_OGDC_like"/>
    <property type="match status" value="1"/>
</dbReference>
<evidence type="ECO:0000256" key="3">
    <source>
        <dbReference type="ARBA" id="ARBA00023002"/>
    </source>
</evidence>
<comment type="similarity">
    <text evidence="2">Belongs to the alpha-ketoglutarate dehydrogenase family.</text>
</comment>
<dbReference type="GO" id="GO:0004591">
    <property type="term" value="F:oxoglutarate dehydrogenase (succinyl-transferring) activity"/>
    <property type="evidence" value="ECO:0007669"/>
    <property type="project" value="UniProtKB-EC"/>
</dbReference>
<evidence type="ECO:0000313" key="6">
    <source>
        <dbReference type="EMBL" id="RNF17294.1"/>
    </source>
</evidence>
<dbReference type="InterPro" id="IPR031717">
    <property type="entry name" value="ODO-1/KGD_C"/>
</dbReference>
<dbReference type="InterPro" id="IPR005475">
    <property type="entry name" value="Transketolase-like_Pyr-bd"/>
</dbReference>
<reference evidence="6 7" key="1">
    <citation type="journal article" date="2018" name="BMC Genomics">
        <title>Genomic comparison of Trypanosoma conorhini and Trypanosoma rangeli to Trypanosoma cruzi strains of high and low virulence.</title>
        <authorList>
            <person name="Bradwell K.R."/>
            <person name="Koparde V.N."/>
            <person name="Matveyev A.V."/>
            <person name="Serrano M.G."/>
            <person name="Alves J.M."/>
            <person name="Parikh H."/>
            <person name="Huang B."/>
            <person name="Lee V."/>
            <person name="Espinosa-Alvarez O."/>
            <person name="Ortiz P.A."/>
            <person name="Costa-Martins A.G."/>
            <person name="Teixeira M.M."/>
            <person name="Buck G.A."/>
        </authorList>
    </citation>
    <scope>NUCLEOTIDE SEQUENCE [LARGE SCALE GENOMIC DNA]</scope>
    <source>
        <strain evidence="6 7">025E</strain>
    </source>
</reference>
<dbReference type="OrthoDB" id="413077at2759"/>
<accession>A0A422PHV5</accession>
<gene>
    <name evidence="6" type="ORF">Tco025E_04882</name>
</gene>
<dbReference type="PANTHER" id="PTHR23152:SF4">
    <property type="entry name" value="2-OXOADIPATE DEHYDROGENASE COMPLEX COMPONENT E1"/>
    <property type="match status" value="1"/>
</dbReference>
<keyword evidence="4" id="KW-0786">Thiamine pyrophosphate</keyword>
<dbReference type="Proteomes" id="UP000284403">
    <property type="component" value="Unassembled WGS sequence"/>
</dbReference>
<dbReference type="InterPro" id="IPR001017">
    <property type="entry name" value="DH_E1"/>
</dbReference>
<dbReference type="GO" id="GO:0045252">
    <property type="term" value="C:oxoglutarate dehydrogenase complex"/>
    <property type="evidence" value="ECO:0007669"/>
    <property type="project" value="TreeGrafter"/>
</dbReference>
<evidence type="ECO:0000259" key="5">
    <source>
        <dbReference type="SMART" id="SM00861"/>
    </source>
</evidence>
<proteinExistence type="inferred from homology"/>
<name>A0A422PHV5_9TRYP</name>
<dbReference type="AlphaFoldDB" id="A0A422PHV5"/>
<dbReference type="Gene3D" id="3.40.50.970">
    <property type="match status" value="1"/>
</dbReference>
<evidence type="ECO:0000256" key="1">
    <source>
        <dbReference type="ARBA" id="ARBA00001964"/>
    </source>
</evidence>
<dbReference type="Pfam" id="PF02779">
    <property type="entry name" value="Transket_pyr"/>
    <property type="match status" value="1"/>
</dbReference>
<feature type="domain" description="Transketolase-like pyrimidine-binding" evidence="5">
    <location>
        <begin position="633"/>
        <end position="849"/>
    </location>
</feature>
<dbReference type="Gene3D" id="3.40.50.11610">
    <property type="entry name" value="Multifunctional 2-oxoglutarate metabolism enzyme, C-terminal domain"/>
    <property type="match status" value="1"/>
</dbReference>
<dbReference type="RefSeq" id="XP_029228101.1">
    <property type="nucleotide sequence ID" value="XM_029371787.1"/>
</dbReference>
<keyword evidence="7" id="KW-1185">Reference proteome</keyword>
<dbReference type="GO" id="GO:0030976">
    <property type="term" value="F:thiamine pyrophosphate binding"/>
    <property type="evidence" value="ECO:0007669"/>
    <property type="project" value="InterPro"/>
</dbReference>
<dbReference type="EC" id="1.2.4.2" evidence="6"/>
<comment type="cofactor">
    <cofactor evidence="1">
        <name>thiamine diphosphate</name>
        <dbReference type="ChEBI" id="CHEBI:58937"/>
    </cofactor>
</comment>
<dbReference type="EMBL" id="MKKU01000266">
    <property type="protein sequence ID" value="RNF17294.1"/>
    <property type="molecule type" value="Genomic_DNA"/>
</dbReference>
<dbReference type="Pfam" id="PF00676">
    <property type="entry name" value="E1_dh"/>
    <property type="match status" value="1"/>
</dbReference>
<evidence type="ECO:0000313" key="7">
    <source>
        <dbReference type="Proteomes" id="UP000284403"/>
    </source>
</evidence>
<dbReference type="GO" id="GO:0006099">
    <property type="term" value="P:tricarboxylic acid cycle"/>
    <property type="evidence" value="ECO:0007669"/>
    <property type="project" value="TreeGrafter"/>
</dbReference>
<dbReference type="Gene3D" id="3.40.50.12470">
    <property type="match status" value="1"/>
</dbReference>
<dbReference type="PIRSF" id="PIRSF000157">
    <property type="entry name" value="Oxoglu_dh_E1"/>
    <property type="match status" value="1"/>
</dbReference>
<dbReference type="PANTHER" id="PTHR23152">
    <property type="entry name" value="2-OXOGLUTARATE DEHYDROGENASE"/>
    <property type="match status" value="1"/>
</dbReference>
<dbReference type="InterPro" id="IPR011603">
    <property type="entry name" value="2oxoglutarate_DH_E1"/>
</dbReference>
<dbReference type="GO" id="GO:0005739">
    <property type="term" value="C:mitochondrion"/>
    <property type="evidence" value="ECO:0007669"/>
    <property type="project" value="TreeGrafter"/>
</dbReference>
<sequence>MMRRVLCQGRHALPLSAFSRSYTDAKTIRTPNKFDQLLDAQNEEYVEGLLQMYKKDPSLVAPSWIPVLENLEGGPLEMPLVPSFHRPTSAQTLTERERIKNMGLSWMIRAFERKGHYLAKVNPLHGVEGASECPIDPSALDLSTFGFTEEDLDEVFYVTFGCDFEATFVSGDRGETLRDIVAQLRRMYCGSIGFEFMSTGFFDMRNWFRQESLNTLIPLERRDRLNIFEDVVHSCGFEQFLQLKYGTQQRFGIDGGEALIPAMRAMIQTAYNNGVRSCTLGMAHRGRLNVLSNVLQKPLTAIFCEFEGKAPRDKAPYVGDVKYHLGLRNRVRLRSGEFMDLDLLPNPSHLEAVNPLVVGKARARQLYMNDADCTEVLPILIHGDAAIMGQGCCYETQGLAGLENYNVGGTIHIIVNNQIGFTADPAQGRSSIYCSDLSRVINAPVLHVNGDDVEACVRAGRISSLFRQTFHRDIIIDLVCYRRHGHNESDFPDFTQPQLYRAIRNHPTLVDIYAKKLVSEGILTEETVKAKKKEYDARLRQAMDAAQSSQDFVKILPHFELASENQGDTWVVEEEKEEKEDIPKAVETGVEMETLRKVGMHITTIPAAVRRAHPVLQRTYAMRRKAIESGDGVEWCLGELLAFGTLALEGVSVRLSGEDVERGTFTQRHAVVTDQETNFKFTPVANISDKQAPVAICNSSLSELGVCGFECGYNMEDPSNLCMWEAQFGDFANGAQVVIDQFISSGEEKWDVKSSLVLSLPHGYSGAGAEHSSARIERYLQLSSDTDVVPANFRQASPARMMEARIQTYNWQVCYPSTPANYFHMLRRQVVREDVKPLAFFFSKARLRPPNVSSLKEMEKGTSFLPVIDTAEKSDIVPRKVLFCAGQIESIVHDRRQKLRESNPGVHDDVVLVKVEQLSPFPWEQVADVLEKYHGRNPNVHFAWLQEEPKNMGSWAYMRPRFQSLMRHLGLTKPGTLLDYIGRPAAAATSTGYGSVHVEEEKELVAQALA</sequence>
<dbReference type="InterPro" id="IPR029061">
    <property type="entry name" value="THDP-binding"/>
</dbReference>
<protein>
    <submittedName>
        <fullName evidence="6">Oxoglutarate dehydrogenase (Succinyl-transferring)</fullName>
        <ecNumber evidence="6">1.2.4.2</ecNumber>
    </submittedName>
</protein>
<dbReference type="NCBIfam" id="TIGR00239">
    <property type="entry name" value="2oxo_dh_E1"/>
    <property type="match status" value="1"/>
</dbReference>